<dbReference type="EMBL" id="FNXY01000006">
    <property type="protein sequence ID" value="SEJ27773.1"/>
    <property type="molecule type" value="Genomic_DNA"/>
</dbReference>
<feature type="domain" description="Activator of Hsp90 ATPase homologue 1/2-like C-terminal" evidence="2">
    <location>
        <begin position="24"/>
        <end position="150"/>
    </location>
</feature>
<dbReference type="InterPro" id="IPR013538">
    <property type="entry name" value="ASHA1/2-like_C"/>
</dbReference>
<dbReference type="AlphaFoldDB" id="A0A1H6XF96"/>
<dbReference type="RefSeq" id="WP_090337938.1">
    <property type="nucleotide sequence ID" value="NZ_FNXY01000006.1"/>
</dbReference>
<reference evidence="3 4" key="1">
    <citation type="submission" date="2016-10" db="EMBL/GenBank/DDBJ databases">
        <authorList>
            <person name="de Groot N.N."/>
        </authorList>
    </citation>
    <scope>NUCLEOTIDE SEQUENCE [LARGE SCALE GENOMIC DNA]</scope>
    <source>
        <strain evidence="3 4">DSM 19938</strain>
    </source>
</reference>
<sequence>MERKTKVEAENGKQEIIITRAFELPVELLFKAYSEPEIVEQWMGTKVLKLESRKHGSYQFETSDPNGNVMFRANGAIHEFIPDQKITRTFEMENTPFAVQLEFLEFEKLTENTSRLVMQIVYKSVELRDQMLKMPFAQGLNMAHNRLQEVGDQLK</sequence>
<dbReference type="InterPro" id="IPR023393">
    <property type="entry name" value="START-like_dom_sf"/>
</dbReference>
<name>A0A1H6XF96_9BACT</name>
<keyword evidence="4" id="KW-1185">Reference proteome</keyword>
<evidence type="ECO:0000259" key="2">
    <source>
        <dbReference type="Pfam" id="PF08327"/>
    </source>
</evidence>
<evidence type="ECO:0000313" key="3">
    <source>
        <dbReference type="EMBL" id="SEJ27773.1"/>
    </source>
</evidence>
<dbReference type="OrthoDB" id="118413at2"/>
<dbReference type="Gene3D" id="3.30.530.20">
    <property type="match status" value="1"/>
</dbReference>
<protein>
    <submittedName>
        <fullName evidence="3">Uncharacterized conserved protein YndB, AHSA1/START domain</fullName>
    </submittedName>
</protein>
<gene>
    <name evidence="3" type="ORF">SAMN04487995_3919</name>
</gene>
<dbReference type="STRING" id="408657.SAMN04487995_3919"/>
<comment type="similarity">
    <text evidence="1">Belongs to the AHA1 family.</text>
</comment>
<dbReference type="Proteomes" id="UP000199532">
    <property type="component" value="Unassembled WGS sequence"/>
</dbReference>
<dbReference type="Pfam" id="PF08327">
    <property type="entry name" value="AHSA1"/>
    <property type="match status" value="1"/>
</dbReference>
<proteinExistence type="inferred from homology"/>
<accession>A0A1H6XF96</accession>
<organism evidence="3 4">
    <name type="scientific">Dyadobacter koreensis</name>
    <dbReference type="NCBI Taxonomy" id="408657"/>
    <lineage>
        <taxon>Bacteria</taxon>
        <taxon>Pseudomonadati</taxon>
        <taxon>Bacteroidota</taxon>
        <taxon>Cytophagia</taxon>
        <taxon>Cytophagales</taxon>
        <taxon>Spirosomataceae</taxon>
        <taxon>Dyadobacter</taxon>
    </lineage>
</organism>
<evidence type="ECO:0000256" key="1">
    <source>
        <dbReference type="ARBA" id="ARBA00006817"/>
    </source>
</evidence>
<evidence type="ECO:0000313" key="4">
    <source>
        <dbReference type="Proteomes" id="UP000199532"/>
    </source>
</evidence>
<dbReference type="SUPFAM" id="SSF55961">
    <property type="entry name" value="Bet v1-like"/>
    <property type="match status" value="1"/>
</dbReference>